<protein>
    <submittedName>
        <fullName evidence="1">Uncharacterized protein</fullName>
    </submittedName>
</protein>
<gene>
    <name evidence="1" type="ORF">MCHLO_15559</name>
</gene>
<evidence type="ECO:0000313" key="1">
    <source>
        <dbReference type="EMBL" id="GAT59238.1"/>
    </source>
</evidence>
<keyword evidence="2" id="KW-1185">Reference proteome</keyword>
<dbReference type="Proteomes" id="UP000815677">
    <property type="component" value="Unassembled WGS sequence"/>
</dbReference>
<evidence type="ECO:0000313" key="2">
    <source>
        <dbReference type="Proteomes" id="UP000815677"/>
    </source>
</evidence>
<accession>A0ABQ0M7F9</accession>
<reference evidence="1" key="1">
    <citation type="submission" date="2014-09" db="EMBL/GenBank/DDBJ databases">
        <title>Genome sequence of the luminous mushroom Mycena chlorophos for searching fungal bioluminescence genes.</title>
        <authorList>
            <person name="Tanaka Y."/>
            <person name="Kasuga D."/>
            <person name="Oba Y."/>
            <person name="Hase S."/>
            <person name="Sato K."/>
            <person name="Oba Y."/>
            <person name="Sakakibara Y."/>
        </authorList>
    </citation>
    <scope>NUCLEOTIDE SEQUENCE</scope>
</reference>
<proteinExistence type="predicted"/>
<sequence>MAAVNRSISLPNHHLLPPIFTLAVVSAPETPRRRRHPLRMPPEARLRPFSALNVLPRRLSMNVHARNPRTFSENLAAAFCVSSSCGLLRPEQAPLSPRVVAPLILFHQPRRLLGLNPRHLASLETSGFARAGIEFPSLPAWQSVARVVSLTKLDLHRAPRWWCPGLRWAFHSGAVSGATLASAISVSALTASPKQTLTARPGAY</sequence>
<name>A0ABQ0M7F9_MYCCL</name>
<dbReference type="EMBL" id="DF849830">
    <property type="protein sequence ID" value="GAT59238.1"/>
    <property type="molecule type" value="Genomic_DNA"/>
</dbReference>
<organism evidence="1 2">
    <name type="scientific">Mycena chlorophos</name>
    <name type="common">Agaric fungus</name>
    <name type="synonym">Agaricus chlorophos</name>
    <dbReference type="NCBI Taxonomy" id="658473"/>
    <lineage>
        <taxon>Eukaryota</taxon>
        <taxon>Fungi</taxon>
        <taxon>Dikarya</taxon>
        <taxon>Basidiomycota</taxon>
        <taxon>Agaricomycotina</taxon>
        <taxon>Agaricomycetes</taxon>
        <taxon>Agaricomycetidae</taxon>
        <taxon>Agaricales</taxon>
        <taxon>Marasmiineae</taxon>
        <taxon>Mycenaceae</taxon>
        <taxon>Mycena</taxon>
    </lineage>
</organism>